<dbReference type="InterPro" id="IPR039171">
    <property type="entry name" value="Cwc2/Slt11"/>
</dbReference>
<dbReference type="EMBL" id="KV453842">
    <property type="protein sequence ID" value="ODV91130.1"/>
    <property type="molecule type" value="Genomic_DNA"/>
</dbReference>
<evidence type="ECO:0000259" key="5">
    <source>
        <dbReference type="Pfam" id="PF21369"/>
    </source>
</evidence>
<proteinExistence type="predicted"/>
<organism evidence="6 7">
    <name type="scientific">Tortispora caseinolytica NRRL Y-17796</name>
    <dbReference type="NCBI Taxonomy" id="767744"/>
    <lineage>
        <taxon>Eukaryota</taxon>
        <taxon>Fungi</taxon>
        <taxon>Dikarya</taxon>
        <taxon>Ascomycota</taxon>
        <taxon>Saccharomycotina</taxon>
        <taxon>Trigonopsidomycetes</taxon>
        <taxon>Trigonopsidales</taxon>
        <taxon>Trigonopsidaceae</taxon>
        <taxon>Tortispora</taxon>
    </lineage>
</organism>
<comment type="function">
    <text evidence="3">Involved in pre-mRNA splicing. Facilitates the cooperative formation of U2/U6 helix II in association with stem II in the spliceosome. Binds to RNA.</text>
</comment>
<dbReference type="Pfam" id="PF21369">
    <property type="entry name" value="STL11_N"/>
    <property type="match status" value="1"/>
</dbReference>
<reference evidence="7" key="1">
    <citation type="submission" date="2016-02" db="EMBL/GenBank/DDBJ databases">
        <title>Comparative genomics of biotechnologically important yeasts.</title>
        <authorList>
            <consortium name="DOE Joint Genome Institute"/>
            <person name="Riley R."/>
            <person name="Haridas S."/>
            <person name="Wolfe K.H."/>
            <person name="Lopes M.R."/>
            <person name="Hittinger C.T."/>
            <person name="Goker M."/>
            <person name="Salamov A."/>
            <person name="Wisecaver J."/>
            <person name="Long T.M."/>
            <person name="Aerts A.L."/>
            <person name="Barry K."/>
            <person name="Choi C."/>
            <person name="Clum A."/>
            <person name="Coughlan A.Y."/>
            <person name="Deshpande S."/>
            <person name="Douglass A.P."/>
            <person name="Hanson S.J."/>
            <person name="Klenk H.-P."/>
            <person name="Labutti K."/>
            <person name="Lapidus A."/>
            <person name="Lindquist E."/>
            <person name="Lipzen A."/>
            <person name="Meier-Kolthoff J.P."/>
            <person name="Ohm R.A."/>
            <person name="Otillar R.P."/>
            <person name="Pangilinan J."/>
            <person name="Peng Y."/>
            <person name="Rokas A."/>
            <person name="Rosa C.A."/>
            <person name="Scheuner C."/>
            <person name="Sibirny A.A."/>
            <person name="Slot J.C."/>
            <person name="Stielow J.B."/>
            <person name="Sun H."/>
            <person name="Kurtzman C.P."/>
            <person name="Blackwell M."/>
            <person name="Jeffries T.W."/>
            <person name="Grigoriev I.V."/>
        </authorList>
    </citation>
    <scope>NUCLEOTIDE SEQUENCE [LARGE SCALE GENOMIC DNA]</scope>
    <source>
        <strain evidence="7">NRRL Y-17796</strain>
    </source>
</reference>
<evidence type="ECO:0000256" key="3">
    <source>
        <dbReference type="ARBA" id="ARBA00025609"/>
    </source>
</evidence>
<feature type="region of interest" description="Disordered" evidence="4">
    <location>
        <begin position="158"/>
        <end position="197"/>
    </location>
</feature>
<evidence type="ECO:0000256" key="4">
    <source>
        <dbReference type="SAM" id="MobiDB-lite"/>
    </source>
</evidence>
<dbReference type="InterPro" id="IPR048995">
    <property type="entry name" value="STL11/RBM22-like_N"/>
</dbReference>
<dbReference type="OrthoDB" id="10259600at2759"/>
<dbReference type="PANTHER" id="PTHR14089">
    <property type="entry name" value="PRE-MRNA-SPLICING FACTOR RBM22"/>
    <property type="match status" value="1"/>
</dbReference>
<evidence type="ECO:0000313" key="7">
    <source>
        <dbReference type="Proteomes" id="UP000095023"/>
    </source>
</evidence>
<dbReference type="AlphaFoldDB" id="A0A1E4THA3"/>
<keyword evidence="2" id="KW-0694">RNA-binding</keyword>
<keyword evidence="7" id="KW-1185">Reference proteome</keyword>
<accession>A0A1E4THA3</accession>
<evidence type="ECO:0000256" key="2">
    <source>
        <dbReference type="ARBA" id="ARBA00022884"/>
    </source>
</evidence>
<dbReference type="GO" id="GO:0036002">
    <property type="term" value="F:pre-mRNA binding"/>
    <property type="evidence" value="ECO:0007669"/>
    <property type="project" value="TreeGrafter"/>
</dbReference>
<name>A0A1E4THA3_9ASCO</name>
<sequence>MNRVLRNDLCQPCLSTIMDDIPVLCEPCLGESSYIRMYKDINGGECKFCTRRFNQYSWNIDGHKRRTVICKACARQKNCCQSCMLDLTFGLPISIRDSALKLADPASGSNSGPVVNRQWKALATERAIAEGSQPLSDEKYSNPQLQVATLLKSTSVNRLKKSGSKHNDQIEADTALLQPSTDQPDPLDPPKKKSKTTLYLNSDSSVDQNDIMHYLTQFGPLQSIKVSQATSIEAHFIDRTSAENAALRAKRANGHFRIRGNTIKVAWDP</sequence>
<dbReference type="GO" id="GO:0017070">
    <property type="term" value="F:U6 snRNA binding"/>
    <property type="evidence" value="ECO:0007669"/>
    <property type="project" value="TreeGrafter"/>
</dbReference>
<dbReference type="GO" id="GO:0000974">
    <property type="term" value="C:Prp19 complex"/>
    <property type="evidence" value="ECO:0007669"/>
    <property type="project" value="TreeGrafter"/>
</dbReference>
<feature type="domain" description="STL11/RBM22-like N-terminal" evidence="5">
    <location>
        <begin position="22"/>
        <end position="106"/>
    </location>
</feature>
<dbReference type="Proteomes" id="UP000095023">
    <property type="component" value="Unassembled WGS sequence"/>
</dbReference>
<dbReference type="GO" id="GO:0071007">
    <property type="term" value="C:U2-type catalytic step 2 spliceosome"/>
    <property type="evidence" value="ECO:0007669"/>
    <property type="project" value="TreeGrafter"/>
</dbReference>
<evidence type="ECO:0000256" key="1">
    <source>
        <dbReference type="ARBA" id="ARBA00019060"/>
    </source>
</evidence>
<protein>
    <recommendedName>
        <fullName evidence="1">Pre-mRNA-splicing factor SLT11</fullName>
    </recommendedName>
</protein>
<dbReference type="GO" id="GO:0071006">
    <property type="term" value="C:U2-type catalytic step 1 spliceosome"/>
    <property type="evidence" value="ECO:0007669"/>
    <property type="project" value="TreeGrafter"/>
</dbReference>
<gene>
    <name evidence="6" type="ORF">CANCADRAFT_116791</name>
</gene>
<evidence type="ECO:0000313" key="6">
    <source>
        <dbReference type="EMBL" id="ODV91130.1"/>
    </source>
</evidence>
<dbReference type="PANTHER" id="PTHR14089:SF6">
    <property type="entry name" value="PRE-MRNA-SPLICING FACTOR RBM22"/>
    <property type="match status" value="1"/>
</dbReference>